<proteinExistence type="predicted"/>
<dbReference type="SUPFAM" id="SSF51126">
    <property type="entry name" value="Pectin lyase-like"/>
    <property type="match status" value="1"/>
</dbReference>
<dbReference type="Proteomes" id="UP001355206">
    <property type="component" value="Unassembled WGS sequence"/>
</dbReference>
<gene>
    <name evidence="2" type="ORF">MOTC310_22225</name>
</gene>
<reference evidence="2 3" key="1">
    <citation type="journal article" date="2012" name="Genet. Mol. Biol.">
        <title>Analysis of 16S rRNA and mxaF genes revealing insights into Methylobacterium niche-specific plant association.</title>
        <authorList>
            <person name="Dourado M.N."/>
            <person name="Andreote F.D."/>
            <person name="Dini-Andreote F."/>
            <person name="Conti R."/>
            <person name="Araujo J.M."/>
            <person name="Araujo W.L."/>
        </authorList>
    </citation>
    <scope>NUCLEOTIDE SEQUENCE [LARGE SCALE GENOMIC DNA]</scope>
    <source>
        <strain evidence="2 3">TC3-10</strain>
    </source>
</reference>
<evidence type="ECO:0000313" key="3">
    <source>
        <dbReference type="Proteomes" id="UP001355206"/>
    </source>
</evidence>
<dbReference type="InterPro" id="IPR012334">
    <property type="entry name" value="Pectin_lyas_fold"/>
</dbReference>
<organism evidence="2 3">
    <name type="scientific">Methylobacterium oryzae</name>
    <dbReference type="NCBI Taxonomy" id="334852"/>
    <lineage>
        <taxon>Bacteria</taxon>
        <taxon>Pseudomonadati</taxon>
        <taxon>Pseudomonadota</taxon>
        <taxon>Alphaproteobacteria</taxon>
        <taxon>Hyphomicrobiales</taxon>
        <taxon>Methylobacteriaceae</taxon>
        <taxon>Methylobacterium</taxon>
    </lineage>
</organism>
<evidence type="ECO:0000313" key="2">
    <source>
        <dbReference type="EMBL" id="MEE7493036.1"/>
    </source>
</evidence>
<name>A0ABU7TUA0_9HYPH</name>
<protein>
    <submittedName>
        <fullName evidence="2">Uncharacterized protein</fullName>
    </submittedName>
</protein>
<dbReference type="InterPro" id="IPR011050">
    <property type="entry name" value="Pectin_lyase_fold/virulence"/>
</dbReference>
<keyword evidence="1" id="KW-0732">Signal</keyword>
<dbReference type="EMBL" id="MLCA01000010">
    <property type="protein sequence ID" value="MEE7493036.1"/>
    <property type="molecule type" value="Genomic_DNA"/>
</dbReference>
<keyword evidence="3" id="KW-1185">Reference proteome</keyword>
<dbReference type="Gene3D" id="2.160.20.10">
    <property type="entry name" value="Single-stranded right-handed beta-helix, Pectin lyase-like"/>
    <property type="match status" value="1"/>
</dbReference>
<comment type="caution">
    <text evidence="2">The sequence shown here is derived from an EMBL/GenBank/DDBJ whole genome shotgun (WGS) entry which is preliminary data.</text>
</comment>
<evidence type="ECO:0000256" key="1">
    <source>
        <dbReference type="SAM" id="SignalP"/>
    </source>
</evidence>
<feature type="signal peptide" evidence="1">
    <location>
        <begin position="1"/>
        <end position="20"/>
    </location>
</feature>
<accession>A0ABU7TUA0</accession>
<feature type="chain" id="PRO_5045176568" evidence="1">
    <location>
        <begin position="21"/>
        <end position="578"/>
    </location>
</feature>
<sequence>MRTRLLAAALLALLSSHASAFDASKASRYPSPDMNAPNVGQLTSHGPINCAPGSVCDVSTLSIAFPSLATRTLLDRLLERPSVIDYGVDTTGTADSSATFSAALNSGKRVSAPCGTIRLVSMVTVTKQALFDGPGDCLLLKFDAPAGSPATPLLNIKAGAVGSRLSGFSFDHQAGTKGFTANTIYGGNIIAGSAILVQADDTSLTRVTGRNSYNNCISVVQLPDNGPSWEAIPGKPVNYSLQTIRTYSCGQDGYAAAAGIDIGSGSHGSVNDHTDVGSYGAFILDIGAGAQGTFSNLTGIATAFNQSRYALDGTRSQTFYIGSGGSTWTNLVSIDAGDRALWLDYYATQTLMSNVFLKTSAAEAAYIKSPQATISGLTIDGPGYLKPTGTVDAIVLDTSAGPLTGLNLVNPVIKNTFNKARYGITQVGTNGGAGFALGYDFSGAVTESNGLSATFGMINASALGGTWIAYTPTVTFSSGTATTMSVSGAYRHVGKTIEWRASVNMPNIGTATGAVSVTLPFAVSDVTAFNGTEIVNTGSSVPGSAIGGSTTATFKRYDGSSPIANNNFLALSGTYQTP</sequence>
<dbReference type="RefSeq" id="WP_331303321.1">
    <property type="nucleotide sequence ID" value="NZ_MLCA01000010.1"/>
</dbReference>